<dbReference type="CDD" id="cd06849">
    <property type="entry name" value="lipoyl_domain"/>
    <property type="match status" value="1"/>
</dbReference>
<evidence type="ECO:0000313" key="11">
    <source>
        <dbReference type="Proteomes" id="UP000253742"/>
    </source>
</evidence>
<dbReference type="PROSITE" id="PS50968">
    <property type="entry name" value="BIOTINYL_LIPOYL"/>
    <property type="match status" value="1"/>
</dbReference>
<dbReference type="Proteomes" id="UP000253742">
    <property type="component" value="Unassembled WGS sequence"/>
</dbReference>
<accession>A0A369UXL4</accession>
<organism evidence="10 11">
    <name type="scientific">Streptomyces parvulus</name>
    <dbReference type="NCBI Taxonomy" id="146923"/>
    <lineage>
        <taxon>Bacteria</taxon>
        <taxon>Bacillati</taxon>
        <taxon>Actinomycetota</taxon>
        <taxon>Actinomycetes</taxon>
        <taxon>Kitasatosporales</taxon>
        <taxon>Streptomycetaceae</taxon>
        <taxon>Streptomyces</taxon>
    </lineage>
</organism>
<dbReference type="FunFam" id="3.30.559.10:FF:000007">
    <property type="entry name" value="Dihydrolipoamide acetyltransferase component of pyruvate dehydrogenase complex"/>
    <property type="match status" value="1"/>
</dbReference>
<evidence type="ECO:0000259" key="8">
    <source>
        <dbReference type="PROSITE" id="PS50968"/>
    </source>
</evidence>
<feature type="compositionally biased region" description="Low complexity" evidence="7">
    <location>
        <begin position="128"/>
        <end position="145"/>
    </location>
</feature>
<dbReference type="SUPFAM" id="SSF51230">
    <property type="entry name" value="Single hybrid motif"/>
    <property type="match status" value="1"/>
</dbReference>
<feature type="domain" description="Peripheral subunit-binding (PSBD)" evidence="9">
    <location>
        <begin position="152"/>
        <end position="189"/>
    </location>
</feature>
<evidence type="ECO:0000256" key="6">
    <source>
        <dbReference type="RuleBase" id="RU003423"/>
    </source>
</evidence>
<dbReference type="InterPro" id="IPR050743">
    <property type="entry name" value="2-oxoacid_DH_E2_comp"/>
</dbReference>
<evidence type="ECO:0000256" key="5">
    <source>
        <dbReference type="ARBA" id="ARBA00023315"/>
    </source>
</evidence>
<feature type="domain" description="Lipoyl-binding" evidence="8">
    <location>
        <begin position="4"/>
        <end position="79"/>
    </location>
</feature>
<dbReference type="GO" id="GO:0016407">
    <property type="term" value="F:acetyltransferase activity"/>
    <property type="evidence" value="ECO:0007669"/>
    <property type="project" value="TreeGrafter"/>
</dbReference>
<keyword evidence="4 6" id="KW-0450">Lipoyl</keyword>
<dbReference type="InterPro" id="IPR004167">
    <property type="entry name" value="PSBD"/>
</dbReference>
<name>A0A369UXL4_9ACTN</name>
<keyword evidence="3 6" id="KW-0808">Transferase</keyword>
<evidence type="ECO:0000259" key="9">
    <source>
        <dbReference type="PROSITE" id="PS51826"/>
    </source>
</evidence>
<gene>
    <name evidence="10" type="ORF">DVZ84_35085</name>
</gene>
<keyword evidence="5 6" id="KW-0012">Acyltransferase</keyword>
<dbReference type="InterPro" id="IPR003016">
    <property type="entry name" value="2-oxoA_DH_lipoyl-BS"/>
</dbReference>
<dbReference type="RefSeq" id="WP_114533254.1">
    <property type="nucleotide sequence ID" value="NZ_QQBH01000041.1"/>
</dbReference>
<evidence type="ECO:0000256" key="2">
    <source>
        <dbReference type="ARBA" id="ARBA00007317"/>
    </source>
</evidence>
<dbReference type="InterPro" id="IPR001078">
    <property type="entry name" value="2-oxoacid_DH_actylTfrase"/>
</dbReference>
<dbReference type="GO" id="GO:0031405">
    <property type="term" value="F:lipoic acid binding"/>
    <property type="evidence" value="ECO:0007669"/>
    <property type="project" value="TreeGrafter"/>
</dbReference>
<dbReference type="AlphaFoldDB" id="A0A369UXL4"/>
<dbReference type="InterPro" id="IPR036625">
    <property type="entry name" value="E3-bd_dom_sf"/>
</dbReference>
<dbReference type="Pfam" id="PF00364">
    <property type="entry name" value="Biotin_lipoyl"/>
    <property type="match status" value="1"/>
</dbReference>
<dbReference type="FunFam" id="2.40.50.100:FF:000036">
    <property type="entry name" value="Dihydrolipoamide acetyltransferase component of pyruvate dehydrogenase complex"/>
    <property type="match status" value="1"/>
</dbReference>
<proteinExistence type="inferred from homology"/>
<dbReference type="Gene3D" id="4.10.320.10">
    <property type="entry name" value="E3-binding domain"/>
    <property type="match status" value="1"/>
</dbReference>
<dbReference type="Pfam" id="PF02817">
    <property type="entry name" value="E3_binding"/>
    <property type="match status" value="1"/>
</dbReference>
<dbReference type="PANTHER" id="PTHR43178">
    <property type="entry name" value="DIHYDROLIPOAMIDE ACETYLTRANSFERASE COMPONENT OF PYRUVATE DEHYDROGENASE COMPLEX"/>
    <property type="match status" value="1"/>
</dbReference>
<dbReference type="Gene3D" id="2.40.50.100">
    <property type="match status" value="1"/>
</dbReference>
<dbReference type="OrthoDB" id="9805770at2"/>
<comment type="caution">
    <text evidence="10">The sequence shown here is derived from an EMBL/GenBank/DDBJ whole genome shotgun (WGS) entry which is preliminary data.</text>
</comment>
<dbReference type="PANTHER" id="PTHR43178:SF5">
    <property type="entry name" value="LIPOAMIDE ACYLTRANSFERASE COMPONENT OF BRANCHED-CHAIN ALPHA-KETO ACID DEHYDROGENASE COMPLEX, MITOCHONDRIAL"/>
    <property type="match status" value="1"/>
</dbReference>
<evidence type="ECO:0000256" key="4">
    <source>
        <dbReference type="ARBA" id="ARBA00022823"/>
    </source>
</evidence>
<evidence type="ECO:0000256" key="1">
    <source>
        <dbReference type="ARBA" id="ARBA00001938"/>
    </source>
</evidence>
<reference evidence="10 11" key="1">
    <citation type="submission" date="2018-07" db="EMBL/GenBank/DDBJ databases">
        <title>Genome guided investigation of antibiotics producing actinomycetales strain isolated from a Macau mangrove ecosystem.</title>
        <authorList>
            <person name="Hu D."/>
        </authorList>
    </citation>
    <scope>NUCLEOTIDE SEQUENCE [LARGE SCALE GENOMIC DNA]</scope>
    <source>
        <strain evidence="10 11">2297</strain>
    </source>
</reference>
<dbReference type="InterPro" id="IPR011053">
    <property type="entry name" value="Single_hybrid_motif"/>
</dbReference>
<feature type="region of interest" description="Disordered" evidence="7">
    <location>
        <begin position="193"/>
        <end position="212"/>
    </location>
</feature>
<dbReference type="PROSITE" id="PS00189">
    <property type="entry name" value="LIPOYL"/>
    <property type="match status" value="1"/>
</dbReference>
<feature type="region of interest" description="Disordered" evidence="7">
    <location>
        <begin position="81"/>
        <end position="146"/>
    </location>
</feature>
<dbReference type="EMBL" id="QQBH01000041">
    <property type="protein sequence ID" value="RDD84488.1"/>
    <property type="molecule type" value="Genomic_DNA"/>
</dbReference>
<sequence>MTATLTFRMPDVGEGLVEAEILAWHVAVGDTVTDGQPVCEVETAKAAVELPIPYDGTVAEILSPPGTTVAVGAPIITVRPAGTGPGVSPDACSAPSGDTGPAPGDGAVLVGYGPRASSAPVRRRRKATAAATGPAGTAPLAPPVADAGVPARAKPPVRMLAKRLGVDLSAVPASGAHAVVTREDVLAAAAETVPEPAPTPAPRPGPVRDGAHETRIPVRGVRRATAKAMVASAFTAPHVTEFIEVDVSRTMKLVRRLRKSGELGETPVGPLLFVAAAYLAAVRRHPGINASWDEEHQEIVLRHQVNLGIAAATERGLIVPNIKDAGRLTLAELADALGSLVHTARAGRAAPGDLAGGTTTITNIGVYGVDGGTPLLNPGEAAILAVGAIRTRPWVHEGRVVPREVVTLSLSFDHRLVDGELGSQVLAGTAAALEHPRRLLWWR</sequence>
<dbReference type="Gene3D" id="3.30.559.10">
    <property type="entry name" value="Chloramphenicol acetyltransferase-like domain"/>
    <property type="match status" value="1"/>
</dbReference>
<evidence type="ECO:0000256" key="7">
    <source>
        <dbReference type="SAM" id="MobiDB-lite"/>
    </source>
</evidence>
<evidence type="ECO:0000256" key="3">
    <source>
        <dbReference type="ARBA" id="ARBA00022679"/>
    </source>
</evidence>
<comment type="similarity">
    <text evidence="2 6">Belongs to the 2-oxoacid dehydrogenase family.</text>
</comment>
<dbReference type="EC" id="2.3.1.-" evidence="6"/>
<feature type="compositionally biased region" description="Pro residues" evidence="7">
    <location>
        <begin position="195"/>
        <end position="205"/>
    </location>
</feature>
<dbReference type="GO" id="GO:0005737">
    <property type="term" value="C:cytoplasm"/>
    <property type="evidence" value="ECO:0007669"/>
    <property type="project" value="TreeGrafter"/>
</dbReference>
<evidence type="ECO:0000313" key="10">
    <source>
        <dbReference type="EMBL" id="RDD84488.1"/>
    </source>
</evidence>
<dbReference type="Pfam" id="PF00198">
    <property type="entry name" value="2-oxoacid_dh"/>
    <property type="match status" value="1"/>
</dbReference>
<comment type="cofactor">
    <cofactor evidence="1 6">
        <name>(R)-lipoate</name>
        <dbReference type="ChEBI" id="CHEBI:83088"/>
    </cofactor>
</comment>
<dbReference type="InterPro" id="IPR023213">
    <property type="entry name" value="CAT-like_dom_sf"/>
</dbReference>
<dbReference type="InterPro" id="IPR000089">
    <property type="entry name" value="Biotin_lipoyl"/>
</dbReference>
<dbReference type="SUPFAM" id="SSF52777">
    <property type="entry name" value="CoA-dependent acyltransferases"/>
    <property type="match status" value="1"/>
</dbReference>
<protein>
    <recommendedName>
        <fullName evidence="6">Dihydrolipoamide acetyltransferase component of pyruvate dehydrogenase complex</fullName>
        <ecNumber evidence="6">2.3.1.-</ecNumber>
    </recommendedName>
</protein>
<dbReference type="PROSITE" id="PS51826">
    <property type="entry name" value="PSBD"/>
    <property type="match status" value="1"/>
</dbReference>
<dbReference type="SUPFAM" id="SSF47005">
    <property type="entry name" value="Peripheral subunit-binding domain of 2-oxo acid dehydrogenase complex"/>
    <property type="match status" value="1"/>
</dbReference>